<dbReference type="Pfam" id="PF09994">
    <property type="entry name" value="T6SS_Tle1-like_cat"/>
    <property type="match status" value="1"/>
</dbReference>
<dbReference type="PANTHER" id="PTHR33840:SF16">
    <property type="entry name" value="DUF2235 DOMAIN-CONTAINING PROTEIN"/>
    <property type="match status" value="1"/>
</dbReference>
<organism evidence="2 3">
    <name type="scientific">Phialocephala subalpina</name>
    <dbReference type="NCBI Taxonomy" id="576137"/>
    <lineage>
        <taxon>Eukaryota</taxon>
        <taxon>Fungi</taxon>
        <taxon>Dikarya</taxon>
        <taxon>Ascomycota</taxon>
        <taxon>Pezizomycotina</taxon>
        <taxon>Leotiomycetes</taxon>
        <taxon>Helotiales</taxon>
        <taxon>Mollisiaceae</taxon>
        <taxon>Phialocephala</taxon>
        <taxon>Phialocephala fortinii species complex</taxon>
    </lineage>
</organism>
<dbReference type="AlphaFoldDB" id="A0A1L7WUB8"/>
<dbReference type="STRING" id="576137.A0A1L7WUB8"/>
<proteinExistence type="predicted"/>
<dbReference type="Proteomes" id="UP000184330">
    <property type="component" value="Unassembled WGS sequence"/>
</dbReference>
<keyword evidence="3" id="KW-1185">Reference proteome</keyword>
<dbReference type="EMBL" id="FJOG01000008">
    <property type="protein sequence ID" value="CZR56384.1"/>
    <property type="molecule type" value="Genomic_DNA"/>
</dbReference>
<reference evidence="2 3" key="1">
    <citation type="submission" date="2016-03" db="EMBL/GenBank/DDBJ databases">
        <authorList>
            <person name="Ploux O."/>
        </authorList>
    </citation>
    <scope>NUCLEOTIDE SEQUENCE [LARGE SCALE GENOMIC DNA]</scope>
    <source>
        <strain evidence="2 3">UAMH 11012</strain>
    </source>
</reference>
<gene>
    <name evidence="2" type="ORF">PAC_06272</name>
</gene>
<evidence type="ECO:0000259" key="1">
    <source>
        <dbReference type="Pfam" id="PF09994"/>
    </source>
</evidence>
<evidence type="ECO:0000313" key="3">
    <source>
        <dbReference type="Proteomes" id="UP000184330"/>
    </source>
</evidence>
<name>A0A1L7WUB8_9HELO</name>
<protein>
    <recommendedName>
        <fullName evidence="1">T6SS Phospholipase effector Tle1-like catalytic domain-containing protein</fullName>
    </recommendedName>
</protein>
<dbReference type="OrthoDB" id="59699at2759"/>
<sequence length="473" mass="53810">MSSPQLKPLILLCDGTWCGREASTKTNIYELAEMIGISMTDANDEDEHFFPPPGYSDHSDNGKKARYIHGVGLGSTFLDYIFNGITAQDIAEQCISAYRYIVNNYAEGENEIWMFGLSRGAYTVRCVGGMINNCGIVKRGGLDDGELDLLCREVYRIYRSPYEIDTPHSEQSESFRKHASWPLIGDDDYTGRRTPNPPIRFMGLFDTVGELGMPTFSGGVGLDWPKFYDENISSVVEHVYQAVSLHDRLYIFQPCLARRDTTQARFKDEKNWNITERWFPGVHYDLGRQRFKFLRDAGGAPWEQVLARLGFVSKVIEPNHVLADLVLKWMLEAIKEHDHESFIVSDVDAEIEKLRTNIISETRKIGDGDVYNRIVEYAPFGELGLKVWRTVAGTGSRVNAIYELLFALRDRHIPENTAEVYDYENVDPGFPESNSIQVLAGINQLKGDGGEDEKKRYPSRALEAWTLRRRVSQ</sequence>
<accession>A0A1L7WUB8</accession>
<feature type="domain" description="T6SS Phospholipase effector Tle1-like catalytic" evidence="1">
    <location>
        <begin position="7"/>
        <end position="332"/>
    </location>
</feature>
<evidence type="ECO:0000313" key="2">
    <source>
        <dbReference type="EMBL" id="CZR56384.1"/>
    </source>
</evidence>
<dbReference type="InterPro" id="IPR018712">
    <property type="entry name" value="Tle1-like_cat"/>
</dbReference>
<dbReference type="PANTHER" id="PTHR33840">
    <property type="match status" value="1"/>
</dbReference>